<dbReference type="CDD" id="cd07326">
    <property type="entry name" value="M56_BlaR1_MecR1_like"/>
    <property type="match status" value="1"/>
</dbReference>
<keyword evidence="2" id="KW-0479">Metal-binding</keyword>
<dbReference type="Pfam" id="PF01435">
    <property type="entry name" value="Peptidase_M48"/>
    <property type="match status" value="1"/>
</dbReference>
<dbReference type="InterPro" id="IPR001915">
    <property type="entry name" value="Peptidase_M48"/>
</dbReference>
<evidence type="ECO:0000256" key="7">
    <source>
        <dbReference type="SAM" id="Phobius"/>
    </source>
</evidence>
<dbReference type="EMBL" id="JANFNG010000006">
    <property type="protein sequence ID" value="MCQ4081029.1"/>
    <property type="molecule type" value="Genomic_DNA"/>
</dbReference>
<keyword evidence="3 6" id="KW-0378">Hydrolase</keyword>
<keyword evidence="5 6" id="KW-0482">Metalloprotease</keyword>
<keyword evidence="7" id="KW-0472">Membrane</keyword>
<dbReference type="Gene3D" id="3.30.2010.10">
    <property type="entry name" value="Metalloproteases ('zincins'), catalytic domain"/>
    <property type="match status" value="1"/>
</dbReference>
<protein>
    <submittedName>
        <fullName evidence="9">M56 family metallopeptidase</fullName>
    </submittedName>
</protein>
<evidence type="ECO:0000256" key="1">
    <source>
        <dbReference type="ARBA" id="ARBA00022670"/>
    </source>
</evidence>
<evidence type="ECO:0000313" key="9">
    <source>
        <dbReference type="EMBL" id="MCQ4081029.1"/>
    </source>
</evidence>
<feature type="transmembrane region" description="Helical" evidence="7">
    <location>
        <begin position="80"/>
        <end position="101"/>
    </location>
</feature>
<evidence type="ECO:0000256" key="3">
    <source>
        <dbReference type="ARBA" id="ARBA00022801"/>
    </source>
</evidence>
<keyword evidence="10" id="KW-1185">Reference proteome</keyword>
<evidence type="ECO:0000256" key="4">
    <source>
        <dbReference type="ARBA" id="ARBA00022833"/>
    </source>
</evidence>
<dbReference type="InterPro" id="IPR052173">
    <property type="entry name" value="Beta-lactam_resp_regulator"/>
</dbReference>
<dbReference type="PANTHER" id="PTHR34978:SF3">
    <property type="entry name" value="SLR0241 PROTEIN"/>
    <property type="match status" value="1"/>
</dbReference>
<evidence type="ECO:0000259" key="8">
    <source>
        <dbReference type="Pfam" id="PF01435"/>
    </source>
</evidence>
<evidence type="ECO:0000256" key="2">
    <source>
        <dbReference type="ARBA" id="ARBA00022723"/>
    </source>
</evidence>
<accession>A0ABT1PTM5</accession>
<feature type="domain" description="Peptidase M48" evidence="8">
    <location>
        <begin position="127"/>
        <end position="186"/>
    </location>
</feature>
<dbReference type="Proteomes" id="UP001057702">
    <property type="component" value="Unassembled WGS sequence"/>
</dbReference>
<feature type="transmembrane region" description="Helical" evidence="7">
    <location>
        <begin position="33"/>
        <end position="59"/>
    </location>
</feature>
<evidence type="ECO:0000256" key="6">
    <source>
        <dbReference type="RuleBase" id="RU003983"/>
    </source>
</evidence>
<comment type="cofactor">
    <cofactor evidence="6">
        <name>Zn(2+)</name>
        <dbReference type="ChEBI" id="CHEBI:29105"/>
    </cofactor>
    <text evidence="6">Binds 1 zinc ion per subunit.</text>
</comment>
<keyword evidence="7" id="KW-1133">Transmembrane helix</keyword>
<gene>
    <name evidence="9" type="ORF">NGB36_10560</name>
</gene>
<keyword evidence="1 6" id="KW-0645">Protease</keyword>
<comment type="similarity">
    <text evidence="6">Belongs to the peptidase M48 family.</text>
</comment>
<evidence type="ECO:0000313" key="10">
    <source>
        <dbReference type="Proteomes" id="UP001057702"/>
    </source>
</evidence>
<dbReference type="PANTHER" id="PTHR34978">
    <property type="entry name" value="POSSIBLE SENSOR-TRANSDUCER PROTEIN BLAR"/>
    <property type="match status" value="1"/>
</dbReference>
<keyword evidence="4 6" id="KW-0862">Zinc</keyword>
<sequence>MTWAVWAPLLAPLLAVPSARRLADILPPRAAALLLASTATLLALLSAGALAMLTAAGLLRLPLIAGLAHMSAADMRRSTPVVLPIGALAALTLAVAAVALLRTAQRHRRDLLRATDTAERHGGAGDLTVLPDPGADAYALPGLPGRPGRVVVTAGMLRRLDAREREVLLAHERAHLKCRHHVLIILTDLASCLHPALRLLRTPLTFHLERWADESAARAVGDRKLTARAVGRAALAASAAPALPRPAMALAASTGPVPRRVAALLAAEQPRPHWSSRLRTTRPAAAVAALLTACVLASGVCALEAATDLHANIESAQGAVLAHDGHWHVHHDEHFTA</sequence>
<name>A0ABT1PTM5_9ACTN</name>
<evidence type="ECO:0000256" key="5">
    <source>
        <dbReference type="ARBA" id="ARBA00023049"/>
    </source>
</evidence>
<organism evidence="9 10">
    <name type="scientific">Streptomyces humicola</name>
    <dbReference type="NCBI Taxonomy" id="2953240"/>
    <lineage>
        <taxon>Bacteria</taxon>
        <taxon>Bacillati</taxon>
        <taxon>Actinomycetota</taxon>
        <taxon>Actinomycetes</taxon>
        <taxon>Kitasatosporales</taxon>
        <taxon>Streptomycetaceae</taxon>
        <taxon>Streptomyces</taxon>
    </lineage>
</organism>
<proteinExistence type="inferred from homology"/>
<reference evidence="9" key="1">
    <citation type="submission" date="2022-06" db="EMBL/GenBank/DDBJ databases">
        <title>Draft genome sequence of Streptomyces sp. RB6PN25 isolated from peat swamp forest in Thailand.</title>
        <authorList>
            <person name="Duangmal K."/>
            <person name="Klaysubun C."/>
        </authorList>
    </citation>
    <scope>NUCLEOTIDE SEQUENCE</scope>
    <source>
        <strain evidence="9">RB6PN25</strain>
    </source>
</reference>
<comment type="caution">
    <text evidence="9">The sequence shown here is derived from an EMBL/GenBank/DDBJ whole genome shotgun (WGS) entry which is preliminary data.</text>
</comment>
<keyword evidence="7" id="KW-0812">Transmembrane</keyword>
<dbReference type="RefSeq" id="WP_255919940.1">
    <property type="nucleotide sequence ID" value="NZ_JANFNG010000006.1"/>
</dbReference>